<keyword evidence="5" id="KW-0732">Signal</keyword>
<keyword evidence="3" id="KW-0540">Nuclease</keyword>
<keyword evidence="7" id="KW-1185">Reference proteome</keyword>
<dbReference type="GO" id="GO:0033897">
    <property type="term" value="F:ribonuclease T2 activity"/>
    <property type="evidence" value="ECO:0007669"/>
    <property type="project" value="UniProtKB-EC"/>
</dbReference>
<feature type="signal peptide" evidence="5">
    <location>
        <begin position="1"/>
        <end position="18"/>
    </location>
</feature>
<comment type="similarity">
    <text evidence="1 4">Belongs to the RNase T2 family.</text>
</comment>
<proteinExistence type="inferred from homology"/>
<name>A0AA40ER66_9PEZI</name>
<dbReference type="Pfam" id="PF00445">
    <property type="entry name" value="Ribonuclease_T2"/>
    <property type="match status" value="1"/>
</dbReference>
<dbReference type="Gene3D" id="3.90.730.10">
    <property type="entry name" value="Ribonuclease T2-like"/>
    <property type="match status" value="1"/>
</dbReference>
<dbReference type="PROSITE" id="PS00531">
    <property type="entry name" value="RNASE_T2_2"/>
    <property type="match status" value="1"/>
</dbReference>
<comment type="caution">
    <text evidence="6">The sequence shown here is derived from an EMBL/GenBank/DDBJ whole genome shotgun (WGS) entry which is preliminary data.</text>
</comment>
<keyword evidence="3" id="KW-0378">Hydrolase</keyword>
<keyword evidence="3" id="KW-0255">Endonuclease</keyword>
<evidence type="ECO:0000256" key="5">
    <source>
        <dbReference type="SAM" id="SignalP"/>
    </source>
</evidence>
<feature type="chain" id="PRO_5041404646" description="ribonuclease T2" evidence="5">
    <location>
        <begin position="19"/>
        <end position="331"/>
    </location>
</feature>
<evidence type="ECO:0000313" key="6">
    <source>
        <dbReference type="EMBL" id="KAK0744012.1"/>
    </source>
</evidence>
<evidence type="ECO:0000256" key="3">
    <source>
        <dbReference type="ARBA" id="ARBA00022759"/>
    </source>
</evidence>
<dbReference type="InterPro" id="IPR018188">
    <property type="entry name" value="RNase_T2_His_AS_1"/>
</dbReference>
<dbReference type="PANTHER" id="PTHR11240:SF17">
    <property type="entry name" value="RIBONUCLEASE T2"/>
    <property type="match status" value="1"/>
</dbReference>
<protein>
    <recommendedName>
        <fullName evidence="2">ribonuclease T2</fullName>
        <ecNumber evidence="2">4.6.1.19</ecNumber>
    </recommendedName>
</protein>
<dbReference type="Proteomes" id="UP001172155">
    <property type="component" value="Unassembled WGS sequence"/>
</dbReference>
<accession>A0AA40ER66</accession>
<dbReference type="PANTHER" id="PTHR11240">
    <property type="entry name" value="RIBONUCLEASE T2"/>
    <property type="match status" value="1"/>
</dbReference>
<evidence type="ECO:0000256" key="2">
    <source>
        <dbReference type="ARBA" id="ARBA00012571"/>
    </source>
</evidence>
<evidence type="ECO:0000313" key="7">
    <source>
        <dbReference type="Proteomes" id="UP001172155"/>
    </source>
</evidence>
<organism evidence="6 7">
    <name type="scientific">Schizothecium vesticola</name>
    <dbReference type="NCBI Taxonomy" id="314040"/>
    <lineage>
        <taxon>Eukaryota</taxon>
        <taxon>Fungi</taxon>
        <taxon>Dikarya</taxon>
        <taxon>Ascomycota</taxon>
        <taxon>Pezizomycotina</taxon>
        <taxon>Sordariomycetes</taxon>
        <taxon>Sordariomycetidae</taxon>
        <taxon>Sordariales</taxon>
        <taxon>Schizotheciaceae</taxon>
        <taxon>Schizothecium</taxon>
    </lineage>
</organism>
<dbReference type="GO" id="GO:0003723">
    <property type="term" value="F:RNA binding"/>
    <property type="evidence" value="ECO:0007669"/>
    <property type="project" value="InterPro"/>
</dbReference>
<evidence type="ECO:0000256" key="4">
    <source>
        <dbReference type="RuleBase" id="RU004328"/>
    </source>
</evidence>
<dbReference type="EMBL" id="JAUKUD010000005">
    <property type="protein sequence ID" value="KAK0744012.1"/>
    <property type="molecule type" value="Genomic_DNA"/>
</dbReference>
<dbReference type="GO" id="GO:0005576">
    <property type="term" value="C:extracellular region"/>
    <property type="evidence" value="ECO:0007669"/>
    <property type="project" value="TreeGrafter"/>
</dbReference>
<dbReference type="InterPro" id="IPR001568">
    <property type="entry name" value="RNase_T2-like"/>
</dbReference>
<reference evidence="6" key="1">
    <citation type="submission" date="2023-06" db="EMBL/GenBank/DDBJ databases">
        <title>Genome-scale phylogeny and comparative genomics of the fungal order Sordariales.</title>
        <authorList>
            <consortium name="Lawrence Berkeley National Laboratory"/>
            <person name="Hensen N."/>
            <person name="Bonometti L."/>
            <person name="Westerberg I."/>
            <person name="Brannstrom I.O."/>
            <person name="Guillou S."/>
            <person name="Cros-Aarteil S."/>
            <person name="Calhoun S."/>
            <person name="Haridas S."/>
            <person name="Kuo A."/>
            <person name="Mondo S."/>
            <person name="Pangilinan J."/>
            <person name="Riley R."/>
            <person name="LaButti K."/>
            <person name="Andreopoulos B."/>
            <person name="Lipzen A."/>
            <person name="Chen C."/>
            <person name="Yanf M."/>
            <person name="Daum C."/>
            <person name="Ng V."/>
            <person name="Clum A."/>
            <person name="Steindorff A."/>
            <person name="Ohm R."/>
            <person name="Martin F."/>
            <person name="Silar P."/>
            <person name="Natvig D."/>
            <person name="Lalanne C."/>
            <person name="Gautier V."/>
            <person name="Ament-velasquez S.L."/>
            <person name="Kruys A."/>
            <person name="Hutchinson M.I."/>
            <person name="Powell A.J."/>
            <person name="Barry K."/>
            <person name="Miller A.N."/>
            <person name="Grigoriev I.V."/>
            <person name="Debuchy R."/>
            <person name="Gladieux P."/>
            <person name="Thoren M.H."/>
            <person name="Johannesson H."/>
        </authorList>
    </citation>
    <scope>NUCLEOTIDE SEQUENCE</scope>
    <source>
        <strain evidence="6">SMH3187-1</strain>
    </source>
</reference>
<dbReference type="GO" id="GO:0006401">
    <property type="term" value="P:RNA catabolic process"/>
    <property type="evidence" value="ECO:0007669"/>
    <property type="project" value="TreeGrafter"/>
</dbReference>
<evidence type="ECO:0000256" key="1">
    <source>
        <dbReference type="ARBA" id="ARBA00007469"/>
    </source>
</evidence>
<dbReference type="AlphaFoldDB" id="A0AA40ER66"/>
<dbReference type="PROSITE" id="PS00530">
    <property type="entry name" value="RNASE_T2_1"/>
    <property type="match status" value="1"/>
</dbReference>
<dbReference type="SUPFAM" id="SSF55895">
    <property type="entry name" value="Ribonuclease Rh-like"/>
    <property type="match status" value="1"/>
</dbReference>
<dbReference type="InterPro" id="IPR033130">
    <property type="entry name" value="RNase_T2_His_AS_2"/>
</dbReference>
<dbReference type="EC" id="4.6.1.19" evidence="2"/>
<gene>
    <name evidence="6" type="ORF">B0T18DRAFT_481966</name>
</gene>
<dbReference type="InterPro" id="IPR036430">
    <property type="entry name" value="RNase_T2-like_sf"/>
</dbReference>
<sequence length="331" mass="37012">MSPLTLFSLLTCAALTASTIPPSYPHPPQTCPQPPSLSCSLPSFPQSTNKCCTETLGGLILSTQFWSTYTGLETSHNQVLPSSSWTLHGLWPDFCNGSWTQYCDLTRQYDPHPEPNTTTGKADGVPVPAWKGVGAWGRRVERLLKWMRKYWIAQRMENRELWAHEFSKHATCFSTFGTGCFSERGLERYEDLVEYFEAAKGWFEGLSTYAWLEEERIVPSNKTGYALGRIQQVLGKRHGKTPFVGCSGPRWNETEKGKGSLDAGRTVLSEVWYYFHVWGRVQERRGVPVRADLNGGSTSSCAKAEGAVRYLERAKGSEGGADQKYFLTGVP</sequence>